<keyword evidence="7 19" id="KW-0479">Metal-binding</keyword>
<keyword evidence="17" id="KW-0472">Membrane</keyword>
<comment type="similarity">
    <text evidence="4">Belongs to the ETF-QO/FixC family.</text>
</comment>
<dbReference type="FunFam" id="3.30.70.20:FF:000015">
    <property type="entry name" value="Electron transfer flavoprotein-ubiquinone oxidoreductase"/>
    <property type="match status" value="1"/>
</dbReference>
<dbReference type="Proteomes" id="UP000244406">
    <property type="component" value="Unassembled WGS sequence"/>
</dbReference>
<evidence type="ECO:0000256" key="6">
    <source>
        <dbReference type="ARBA" id="ARBA00022630"/>
    </source>
</evidence>
<dbReference type="Pfam" id="PF05187">
    <property type="entry name" value="Fer4_ETF_QO"/>
    <property type="match status" value="1"/>
</dbReference>
<evidence type="ECO:0000259" key="21">
    <source>
        <dbReference type="Pfam" id="PF21162"/>
    </source>
</evidence>
<dbReference type="GO" id="GO:0051539">
    <property type="term" value="F:4 iron, 4 sulfur cluster binding"/>
    <property type="evidence" value="ECO:0007669"/>
    <property type="project" value="UniProtKB-UniRule"/>
</dbReference>
<dbReference type="GeneID" id="37002534"/>
<dbReference type="InterPro" id="IPR049398">
    <property type="entry name" value="ETF-QO/FixC_UQ-bd"/>
</dbReference>
<evidence type="ECO:0000256" key="1">
    <source>
        <dbReference type="ARBA" id="ARBA00001974"/>
    </source>
</evidence>
<evidence type="ECO:0000256" key="5">
    <source>
        <dbReference type="ARBA" id="ARBA00022448"/>
    </source>
</evidence>
<reference evidence="22 23" key="1">
    <citation type="submission" date="2017-12" db="EMBL/GenBank/DDBJ databases">
        <title>Genome Sequence of the Amphotericin B-resistant Candida duobushaemulonii strain, B09383.</title>
        <authorList>
            <person name="Chow N.A."/>
            <person name="Gade L."/>
            <person name="Batra D."/>
            <person name="Rowe L.A."/>
            <person name="Loparev V.N."/>
            <person name="Litvintseva A.P."/>
        </authorList>
    </citation>
    <scope>NUCLEOTIDE SEQUENCE [LARGE SCALE GENOMIC DNA]</scope>
    <source>
        <strain evidence="22 23">B09383</strain>
    </source>
</reference>
<comment type="cofactor">
    <cofactor evidence="1 19">
        <name>FAD</name>
        <dbReference type="ChEBI" id="CHEBI:57692"/>
    </cofactor>
</comment>
<dbReference type="Pfam" id="PF13450">
    <property type="entry name" value="NAD_binding_8"/>
    <property type="match status" value="1"/>
</dbReference>
<feature type="domain" description="ETF-QO/FixC ubiquinone-binding" evidence="21">
    <location>
        <begin position="291"/>
        <end position="384"/>
    </location>
</feature>
<dbReference type="PANTHER" id="PTHR10617:SF107">
    <property type="entry name" value="ELECTRON TRANSFER FLAVOPROTEIN-UBIQUINONE OXIDOREDUCTASE, MITOCHONDRIAL"/>
    <property type="match status" value="1"/>
</dbReference>
<proteinExistence type="inferred from homology"/>
<dbReference type="VEuPathDB" id="FungiDB:CXQ87_002534"/>
<evidence type="ECO:0000256" key="19">
    <source>
        <dbReference type="RuleBase" id="RU366068"/>
    </source>
</evidence>
<feature type="domain" description="ETF-QO/FixX C-terminal" evidence="20">
    <location>
        <begin position="534"/>
        <end position="639"/>
    </location>
</feature>
<dbReference type="GO" id="GO:0046872">
    <property type="term" value="F:metal ion binding"/>
    <property type="evidence" value="ECO:0007669"/>
    <property type="project" value="UniProtKB-KW"/>
</dbReference>
<keyword evidence="5 19" id="KW-0813">Transport</keyword>
<keyword evidence="13 19" id="KW-0408">Iron</keyword>
<evidence type="ECO:0000256" key="15">
    <source>
        <dbReference type="ARBA" id="ARBA00023075"/>
    </source>
</evidence>
<keyword evidence="9 19" id="KW-0274">FAD</keyword>
<dbReference type="GO" id="GO:0005743">
    <property type="term" value="C:mitochondrial inner membrane"/>
    <property type="evidence" value="ECO:0007669"/>
    <property type="project" value="UniProtKB-SubCell"/>
</dbReference>
<dbReference type="SUPFAM" id="SSF54373">
    <property type="entry name" value="FAD-linked reductases, C-terminal domain"/>
    <property type="match status" value="1"/>
</dbReference>
<dbReference type="InterPro" id="IPR036188">
    <property type="entry name" value="FAD/NAD-bd_sf"/>
</dbReference>
<organism evidence="22 23">
    <name type="scientific">Candidozyma duobushaemuli</name>
    <dbReference type="NCBI Taxonomy" id="1231522"/>
    <lineage>
        <taxon>Eukaryota</taxon>
        <taxon>Fungi</taxon>
        <taxon>Dikarya</taxon>
        <taxon>Ascomycota</taxon>
        <taxon>Saccharomycotina</taxon>
        <taxon>Pichiomycetes</taxon>
        <taxon>Metschnikowiaceae</taxon>
        <taxon>Candidozyma</taxon>
    </lineage>
</organism>
<comment type="subcellular location">
    <subcellularLocation>
        <location evidence="3">Mitochondrion inner membrane</location>
    </subcellularLocation>
</comment>
<dbReference type="SUPFAM" id="SSF54862">
    <property type="entry name" value="4Fe-4S ferredoxins"/>
    <property type="match status" value="1"/>
</dbReference>
<keyword evidence="15 19" id="KW-0830">Ubiquinone</keyword>
<evidence type="ECO:0000256" key="12">
    <source>
        <dbReference type="ARBA" id="ARBA00023002"/>
    </source>
</evidence>
<comment type="cofactor">
    <cofactor evidence="19">
        <name>[4Fe-4S] cluster</name>
        <dbReference type="ChEBI" id="CHEBI:49883"/>
    </cofactor>
    <text evidence="19">Binds 1 [4Fe-4S] cluster.</text>
</comment>
<name>A0A2V1A8J2_9ASCO</name>
<keyword evidence="12 19" id="KW-0560">Oxidoreductase</keyword>
<keyword evidence="11 19" id="KW-0249">Electron transport</keyword>
<evidence type="ECO:0000256" key="10">
    <source>
        <dbReference type="ARBA" id="ARBA00022946"/>
    </source>
</evidence>
<evidence type="ECO:0000256" key="17">
    <source>
        <dbReference type="ARBA" id="ARBA00023136"/>
    </source>
</evidence>
<keyword evidence="8" id="KW-0999">Mitochondrion inner membrane</keyword>
<dbReference type="Gene3D" id="3.30.70.20">
    <property type="match status" value="1"/>
</dbReference>
<dbReference type="InterPro" id="IPR007859">
    <property type="entry name" value="ETF-QO/FixX_C"/>
</dbReference>
<evidence type="ECO:0000256" key="13">
    <source>
        <dbReference type="ARBA" id="ARBA00023004"/>
    </source>
</evidence>
<evidence type="ECO:0000256" key="2">
    <source>
        <dbReference type="ARBA" id="ARBA00002819"/>
    </source>
</evidence>
<dbReference type="SUPFAM" id="SSF51905">
    <property type="entry name" value="FAD/NAD(P)-binding domain"/>
    <property type="match status" value="1"/>
</dbReference>
<dbReference type="GO" id="GO:0004174">
    <property type="term" value="F:electron-transferring-flavoprotein dehydrogenase activity"/>
    <property type="evidence" value="ECO:0007669"/>
    <property type="project" value="UniProtKB-UniRule"/>
</dbReference>
<sequence>MLPRSRGLLSRASKTLTKHPYRSVQAATRLNSVNSVAFRRDIHTASPLGFKSSSIRQNEIPFEKLSDEDKATLTEERATDNVDVCIVGAGPAGLAAAIKLKQLDNEEGSGEMRVVVLEKAPDFGSHIVSGAVLEPRALKELFPESEFLEDSGIPLPPDLVTKVQHDDMRFLTQEYAYPLPEPPQMRNHGKNYIVSLSQVVQYLAEQAEELGVELFPGISVSELVYTDGGAVKGVATKDVGIGKDGAPLGSFERGMEFHARQTVLAEGCHGSLTKKAVNKYNLRKDSDPQTYGIGIKEVWRVNDEKFQEGFVGHSLGFPLPSDVYGGGFMYHFGDGLVSVGLVVGLDYANPYISPYQEFQKMKTHPYYADVLEGGECVSYGARALNEGGLQSIPKLHFPGGVLIGCSAGFMNVPKIKGTHTAMKSGLVAAESIFEAVKELDPVDEETDFEEALDLRQYEESLKQSWVYEELHEIRNVRPSFNGPLGFLGGLAHSGFTTMFSKGKEPWTLSHKHTDAEATQPASNFSPIEYPKPDGKLTFDILTSVSRTGTYHQEEEPSHLRIPQQNHRKHAEISWPKFKGVEQRFCPAGVYEYIEDEEEPLGVKFNINSQNCIHCKTCDIKVPAQDIDWEVPEGGDGPKYYMT</sequence>
<dbReference type="PANTHER" id="PTHR10617">
    <property type="entry name" value="ELECTRON TRANSFER FLAVOPROTEIN-UBIQUINONE OXIDOREDUCTASE"/>
    <property type="match status" value="1"/>
</dbReference>
<evidence type="ECO:0000256" key="18">
    <source>
        <dbReference type="ARBA" id="ARBA00052682"/>
    </source>
</evidence>
<keyword evidence="14 19" id="KW-0411">Iron-sulfur</keyword>
<dbReference type="Gene3D" id="3.50.50.60">
    <property type="entry name" value="FAD/NAD(P)-binding domain"/>
    <property type="match status" value="1"/>
</dbReference>
<dbReference type="InterPro" id="IPR040156">
    <property type="entry name" value="ETF-QO"/>
</dbReference>
<dbReference type="EC" id="1.5.5.1" evidence="19"/>
<keyword evidence="10" id="KW-0809">Transit peptide</keyword>
<evidence type="ECO:0000256" key="11">
    <source>
        <dbReference type="ARBA" id="ARBA00022982"/>
    </source>
</evidence>
<evidence type="ECO:0000313" key="23">
    <source>
        <dbReference type="Proteomes" id="UP000244406"/>
    </source>
</evidence>
<keyword evidence="16" id="KW-0496">Mitochondrion</keyword>
<keyword evidence="6 19" id="KW-0285">Flavoprotein</keyword>
<dbReference type="Gene3D" id="3.30.9.90">
    <property type="match status" value="1"/>
</dbReference>
<evidence type="ECO:0000256" key="16">
    <source>
        <dbReference type="ARBA" id="ARBA00023128"/>
    </source>
</evidence>
<dbReference type="Pfam" id="PF21162">
    <property type="entry name" value="ETFQO_UQ-bd"/>
    <property type="match status" value="1"/>
</dbReference>
<gene>
    <name evidence="22" type="ORF">CXQ87_002534</name>
</gene>
<keyword evidence="23" id="KW-1185">Reference proteome</keyword>
<evidence type="ECO:0000256" key="14">
    <source>
        <dbReference type="ARBA" id="ARBA00023014"/>
    </source>
</evidence>
<dbReference type="AlphaFoldDB" id="A0A2V1A8J2"/>
<evidence type="ECO:0000256" key="3">
    <source>
        <dbReference type="ARBA" id="ARBA00004273"/>
    </source>
</evidence>
<comment type="caution">
    <text evidence="22">The sequence shown here is derived from an EMBL/GenBank/DDBJ whole genome shotgun (WGS) entry which is preliminary data.</text>
</comment>
<comment type="function">
    <text evidence="2 19">Accepts electrons from ETF and reduces ubiquinone.</text>
</comment>
<dbReference type="EMBL" id="PKFP01000001">
    <property type="protein sequence ID" value="PVH14400.1"/>
    <property type="molecule type" value="Genomic_DNA"/>
</dbReference>
<evidence type="ECO:0000256" key="4">
    <source>
        <dbReference type="ARBA" id="ARBA00006796"/>
    </source>
</evidence>
<evidence type="ECO:0000313" key="22">
    <source>
        <dbReference type="EMBL" id="PVH14400.1"/>
    </source>
</evidence>
<evidence type="ECO:0000259" key="20">
    <source>
        <dbReference type="Pfam" id="PF05187"/>
    </source>
</evidence>
<accession>A0A2V1A8J2</accession>
<evidence type="ECO:0000256" key="8">
    <source>
        <dbReference type="ARBA" id="ARBA00022792"/>
    </source>
</evidence>
<evidence type="ECO:0000256" key="9">
    <source>
        <dbReference type="ARBA" id="ARBA00022827"/>
    </source>
</evidence>
<protein>
    <recommendedName>
        <fullName evidence="19">Electron transfer flavoprotein-ubiquinone oxidoreductase</fullName>
        <shortName evidence="19">ETF-QO</shortName>
        <ecNumber evidence="19">1.5.5.1</ecNumber>
    </recommendedName>
</protein>
<evidence type="ECO:0000256" key="7">
    <source>
        <dbReference type="ARBA" id="ARBA00022723"/>
    </source>
</evidence>
<dbReference type="RefSeq" id="XP_025335340.1">
    <property type="nucleotide sequence ID" value="XM_025481040.1"/>
</dbReference>
<comment type="catalytic activity">
    <reaction evidence="18 19">
        <text>a ubiquinone + reduced [electron-transfer flavoprotein] = a ubiquinol + oxidized [electron-transfer flavoprotein] + H(+)</text>
        <dbReference type="Rhea" id="RHEA:24052"/>
        <dbReference type="Rhea" id="RHEA-COMP:9565"/>
        <dbReference type="Rhea" id="RHEA-COMP:9566"/>
        <dbReference type="Rhea" id="RHEA-COMP:10685"/>
        <dbReference type="Rhea" id="RHEA-COMP:10686"/>
        <dbReference type="ChEBI" id="CHEBI:15378"/>
        <dbReference type="ChEBI" id="CHEBI:16389"/>
        <dbReference type="ChEBI" id="CHEBI:17976"/>
        <dbReference type="ChEBI" id="CHEBI:57692"/>
        <dbReference type="ChEBI" id="CHEBI:58307"/>
        <dbReference type="EC" id="1.5.5.1"/>
    </reaction>
</comment>